<evidence type="ECO:0000313" key="5">
    <source>
        <dbReference type="EMBL" id="PHQ28437.1"/>
    </source>
</evidence>
<evidence type="ECO:0000256" key="2">
    <source>
        <dbReference type="ARBA" id="ARBA00023125"/>
    </source>
</evidence>
<name>A0A2G1VNT9_9FLAO</name>
<comment type="caution">
    <text evidence="5">The sequence shown here is derived from an EMBL/GenBank/DDBJ whole genome shotgun (WGS) entry which is preliminary data.</text>
</comment>
<dbReference type="Proteomes" id="UP000229433">
    <property type="component" value="Unassembled WGS sequence"/>
</dbReference>
<keyword evidence="3" id="KW-0804">Transcription</keyword>
<dbReference type="GO" id="GO:0003700">
    <property type="term" value="F:DNA-binding transcription factor activity"/>
    <property type="evidence" value="ECO:0007669"/>
    <property type="project" value="TreeGrafter"/>
</dbReference>
<dbReference type="AlphaFoldDB" id="A0A2G1VNT9"/>
<keyword evidence="6" id="KW-1185">Reference proteome</keyword>
<dbReference type="EMBL" id="NQXA01000014">
    <property type="protein sequence ID" value="PHQ28437.1"/>
    <property type="molecule type" value="Genomic_DNA"/>
</dbReference>
<dbReference type="GO" id="GO:0000976">
    <property type="term" value="F:transcription cis-regulatory region binding"/>
    <property type="evidence" value="ECO:0007669"/>
    <property type="project" value="TreeGrafter"/>
</dbReference>
<organism evidence="5 6">
    <name type="scientific">Leeuwenhoekiella nanhaiensis</name>
    <dbReference type="NCBI Taxonomy" id="1655491"/>
    <lineage>
        <taxon>Bacteria</taxon>
        <taxon>Pseudomonadati</taxon>
        <taxon>Bacteroidota</taxon>
        <taxon>Flavobacteriia</taxon>
        <taxon>Flavobacteriales</taxon>
        <taxon>Flavobacteriaceae</taxon>
        <taxon>Leeuwenhoekiella</taxon>
    </lineage>
</organism>
<evidence type="ECO:0000256" key="1">
    <source>
        <dbReference type="ARBA" id="ARBA00023015"/>
    </source>
</evidence>
<dbReference type="SMART" id="SM00354">
    <property type="entry name" value="HTH_LACI"/>
    <property type="match status" value="1"/>
</dbReference>
<dbReference type="CDD" id="cd01392">
    <property type="entry name" value="HTH_LacI"/>
    <property type="match status" value="1"/>
</dbReference>
<proteinExistence type="predicted"/>
<dbReference type="OrthoDB" id="9803256at2"/>
<keyword evidence="2" id="KW-0238">DNA-binding</keyword>
<dbReference type="InterPro" id="IPR046335">
    <property type="entry name" value="LacI/GalR-like_sensor"/>
</dbReference>
<feature type="domain" description="HTH lacI-type" evidence="4">
    <location>
        <begin position="6"/>
        <end position="63"/>
    </location>
</feature>
<gene>
    <name evidence="5" type="ORF">CJ305_15100</name>
</gene>
<dbReference type="SUPFAM" id="SSF53822">
    <property type="entry name" value="Periplasmic binding protein-like I"/>
    <property type="match status" value="1"/>
</dbReference>
<evidence type="ECO:0000256" key="3">
    <source>
        <dbReference type="ARBA" id="ARBA00023163"/>
    </source>
</evidence>
<dbReference type="Pfam" id="PF00356">
    <property type="entry name" value="LacI"/>
    <property type="match status" value="1"/>
</dbReference>
<dbReference type="PANTHER" id="PTHR30146">
    <property type="entry name" value="LACI-RELATED TRANSCRIPTIONAL REPRESSOR"/>
    <property type="match status" value="1"/>
</dbReference>
<dbReference type="RefSeq" id="WP_099647130.1">
    <property type="nucleotide sequence ID" value="NZ_KZ319296.1"/>
</dbReference>
<dbReference type="InterPro" id="IPR010982">
    <property type="entry name" value="Lambda_DNA-bd_dom_sf"/>
</dbReference>
<dbReference type="InterPro" id="IPR000843">
    <property type="entry name" value="HTH_LacI"/>
</dbReference>
<dbReference type="PROSITE" id="PS50932">
    <property type="entry name" value="HTH_LACI_2"/>
    <property type="match status" value="1"/>
</dbReference>
<evidence type="ECO:0000259" key="4">
    <source>
        <dbReference type="PROSITE" id="PS50932"/>
    </source>
</evidence>
<dbReference type="Gene3D" id="1.10.260.40">
    <property type="entry name" value="lambda repressor-like DNA-binding domains"/>
    <property type="match status" value="1"/>
</dbReference>
<dbReference type="InterPro" id="IPR028082">
    <property type="entry name" value="Peripla_BP_I"/>
</dbReference>
<dbReference type="PANTHER" id="PTHR30146:SF109">
    <property type="entry name" value="HTH-TYPE TRANSCRIPTIONAL REGULATOR GALS"/>
    <property type="match status" value="1"/>
</dbReference>
<accession>A0A2G1VNT9</accession>
<protein>
    <submittedName>
        <fullName evidence="5">LacI family transcriptional regulator</fullName>
    </submittedName>
</protein>
<dbReference type="Pfam" id="PF13377">
    <property type="entry name" value="Peripla_BP_3"/>
    <property type="match status" value="1"/>
</dbReference>
<keyword evidence="1" id="KW-0805">Transcription regulation</keyword>
<dbReference type="Gene3D" id="3.40.50.2300">
    <property type="match status" value="2"/>
</dbReference>
<sequence length="345" mass="39902">MKKKRPSLRDIAEVLNVSTTTVSFVLNGKGEEKKISKQLIERVENYLKEIDYKPNLIARSLRTGNSHIIVFMVEDVSNHFFSKVGRVIEDISYKHDYRVLFCSTENDAKRTREHIEIFKERQVDGFIIVPPPGIKEEVENLKNNGLPVVLFDRKIEGLDIDSVLLNNYEGARQTTQHLIDQGFKKIAFITIDLDQNQMHDRLKGYRQTVKEEGLEEYILTLPYDTDRVAESRKKIKDFIAAHPELDSVFFATNYLSQSGLKTLHQIDSNLVSNLGIISFDDSYFFEMYAPTISAYAQPIELMGRELMRIMFDRIKQKGEASKHQEVSLDGELIIRESSLKKYTRL</sequence>
<reference evidence="5 6" key="1">
    <citation type="submission" date="2017-08" db="EMBL/GenBank/DDBJ databases">
        <title>The whole genome shortgun sequences of strain Leeuwenhoekiella nanhaiensis G18 from the South China Sea.</title>
        <authorList>
            <person name="Liu Q."/>
        </authorList>
    </citation>
    <scope>NUCLEOTIDE SEQUENCE [LARGE SCALE GENOMIC DNA]</scope>
    <source>
        <strain evidence="5 6">G18</strain>
    </source>
</reference>
<evidence type="ECO:0000313" key="6">
    <source>
        <dbReference type="Proteomes" id="UP000229433"/>
    </source>
</evidence>
<dbReference type="SUPFAM" id="SSF47413">
    <property type="entry name" value="lambda repressor-like DNA-binding domains"/>
    <property type="match status" value="1"/>
</dbReference>